<keyword evidence="2" id="KW-0732">Signal</keyword>
<proteinExistence type="predicted"/>
<name>A0A9D3PP80_MEGAT</name>
<feature type="domain" description="Ig-like" evidence="3">
    <location>
        <begin position="108"/>
        <end position="175"/>
    </location>
</feature>
<evidence type="ECO:0000256" key="1">
    <source>
        <dbReference type="SAM" id="Phobius"/>
    </source>
</evidence>
<dbReference type="SMART" id="SM00409">
    <property type="entry name" value="IG"/>
    <property type="match status" value="1"/>
</dbReference>
<evidence type="ECO:0000256" key="2">
    <source>
        <dbReference type="SAM" id="SignalP"/>
    </source>
</evidence>
<protein>
    <recommendedName>
        <fullName evidence="3">Ig-like domain-containing protein</fullName>
    </recommendedName>
</protein>
<keyword evidence="5" id="KW-1185">Reference proteome</keyword>
<dbReference type="InterPro" id="IPR003599">
    <property type="entry name" value="Ig_sub"/>
</dbReference>
<dbReference type="PROSITE" id="PS50835">
    <property type="entry name" value="IG_LIKE"/>
    <property type="match status" value="1"/>
</dbReference>
<dbReference type="Gene3D" id="2.60.40.10">
    <property type="entry name" value="Immunoglobulins"/>
    <property type="match status" value="1"/>
</dbReference>
<keyword evidence="1" id="KW-0812">Transmembrane</keyword>
<feature type="chain" id="PRO_5038756651" description="Ig-like domain-containing protein" evidence="2">
    <location>
        <begin position="27"/>
        <end position="247"/>
    </location>
</feature>
<dbReference type="SUPFAM" id="SSF48726">
    <property type="entry name" value="Immunoglobulin"/>
    <property type="match status" value="1"/>
</dbReference>
<dbReference type="OrthoDB" id="8962944at2759"/>
<gene>
    <name evidence="4" type="ORF">MATL_G00173500</name>
</gene>
<keyword evidence="1" id="KW-0472">Membrane</keyword>
<keyword evidence="1" id="KW-1133">Transmembrane helix</keyword>
<reference evidence="4" key="1">
    <citation type="submission" date="2021-01" db="EMBL/GenBank/DDBJ databases">
        <authorList>
            <person name="Zahm M."/>
            <person name="Roques C."/>
            <person name="Cabau C."/>
            <person name="Klopp C."/>
            <person name="Donnadieu C."/>
            <person name="Jouanno E."/>
            <person name="Lampietro C."/>
            <person name="Louis A."/>
            <person name="Herpin A."/>
            <person name="Echchiki A."/>
            <person name="Berthelot C."/>
            <person name="Parey E."/>
            <person name="Roest-Crollius H."/>
            <person name="Braasch I."/>
            <person name="Postlethwait J."/>
            <person name="Bobe J."/>
            <person name="Montfort J."/>
            <person name="Bouchez O."/>
            <person name="Begum T."/>
            <person name="Mejri S."/>
            <person name="Adams A."/>
            <person name="Chen W.-J."/>
            <person name="Guiguen Y."/>
        </authorList>
    </citation>
    <scope>NUCLEOTIDE SEQUENCE</scope>
    <source>
        <strain evidence="4">YG-15Mar2019-1</strain>
        <tissue evidence="4">Brain</tissue>
    </source>
</reference>
<dbReference type="Pfam" id="PF13927">
    <property type="entry name" value="Ig_3"/>
    <property type="match status" value="1"/>
</dbReference>
<dbReference type="Proteomes" id="UP001046870">
    <property type="component" value="Chromosome 14"/>
</dbReference>
<evidence type="ECO:0000313" key="4">
    <source>
        <dbReference type="EMBL" id="KAG7465173.1"/>
    </source>
</evidence>
<sequence>MTAIGIFPFLTAGLLLLAASTEGGLADCSTYPQSNFFCLPMCSSKSQGVGCQDCKSGSAKEGGILTTCYAIINSNCSTGECKDCIRVKGDILNCTIGRDDFSSCFEGVHVEVISSSSFTVNEGSDLTLTCNHILPVRPTSFTWYKGSVREEDINSSDYQLSKLSKRDETVYSCSVKSDCGVFFSKKQQLHVQGKDSSVVIIIVCGVAALVFILLLALGMKLLLRKEISHNKTRREQNGSTTVTDMSW</sequence>
<dbReference type="InterPro" id="IPR013783">
    <property type="entry name" value="Ig-like_fold"/>
</dbReference>
<accession>A0A9D3PP80</accession>
<feature type="signal peptide" evidence="2">
    <location>
        <begin position="1"/>
        <end position="26"/>
    </location>
</feature>
<evidence type="ECO:0000313" key="5">
    <source>
        <dbReference type="Proteomes" id="UP001046870"/>
    </source>
</evidence>
<dbReference type="EMBL" id="JAFDVH010000014">
    <property type="protein sequence ID" value="KAG7465173.1"/>
    <property type="molecule type" value="Genomic_DNA"/>
</dbReference>
<organism evidence="4 5">
    <name type="scientific">Megalops atlanticus</name>
    <name type="common">Tarpon</name>
    <name type="synonym">Clupea gigantea</name>
    <dbReference type="NCBI Taxonomy" id="7932"/>
    <lineage>
        <taxon>Eukaryota</taxon>
        <taxon>Metazoa</taxon>
        <taxon>Chordata</taxon>
        <taxon>Craniata</taxon>
        <taxon>Vertebrata</taxon>
        <taxon>Euteleostomi</taxon>
        <taxon>Actinopterygii</taxon>
        <taxon>Neopterygii</taxon>
        <taxon>Teleostei</taxon>
        <taxon>Elopiformes</taxon>
        <taxon>Megalopidae</taxon>
        <taxon>Megalops</taxon>
    </lineage>
</organism>
<comment type="caution">
    <text evidence="4">The sequence shown here is derived from an EMBL/GenBank/DDBJ whole genome shotgun (WGS) entry which is preliminary data.</text>
</comment>
<dbReference type="InterPro" id="IPR007110">
    <property type="entry name" value="Ig-like_dom"/>
</dbReference>
<evidence type="ECO:0000259" key="3">
    <source>
        <dbReference type="PROSITE" id="PS50835"/>
    </source>
</evidence>
<dbReference type="InterPro" id="IPR036179">
    <property type="entry name" value="Ig-like_dom_sf"/>
</dbReference>
<dbReference type="AlphaFoldDB" id="A0A9D3PP80"/>
<feature type="transmembrane region" description="Helical" evidence="1">
    <location>
        <begin position="198"/>
        <end position="223"/>
    </location>
</feature>